<dbReference type="GO" id="GO:0046872">
    <property type="term" value="F:metal ion binding"/>
    <property type="evidence" value="ECO:0007669"/>
    <property type="project" value="UniProtKB-KW"/>
</dbReference>
<evidence type="ECO:0000256" key="15">
    <source>
        <dbReference type="RuleBase" id="RU361146"/>
    </source>
</evidence>
<dbReference type="Proteomes" id="UP000193560">
    <property type="component" value="Unassembled WGS sequence"/>
</dbReference>
<dbReference type="GO" id="GO:0005886">
    <property type="term" value="C:plasma membrane"/>
    <property type="evidence" value="ECO:0007669"/>
    <property type="project" value="TreeGrafter"/>
</dbReference>
<dbReference type="STRING" id="90262.A0A1X2IGP1"/>
<proteinExistence type="inferred from homology"/>
<dbReference type="InterPro" id="IPR023298">
    <property type="entry name" value="ATPase_P-typ_TM_dom_sf"/>
</dbReference>
<dbReference type="GO" id="GO:0012505">
    <property type="term" value="C:endomembrane system"/>
    <property type="evidence" value="ECO:0007669"/>
    <property type="project" value="UniProtKB-SubCell"/>
</dbReference>
<dbReference type="Pfam" id="PF00122">
    <property type="entry name" value="E1-E2_ATPase"/>
    <property type="match status" value="1"/>
</dbReference>
<feature type="region of interest" description="Disordered" evidence="16">
    <location>
        <begin position="300"/>
        <end position="337"/>
    </location>
</feature>
<comment type="caution">
    <text evidence="20">The sequence shown here is derived from an EMBL/GenBank/DDBJ whole genome shotgun (WGS) entry which is preliminary data.</text>
</comment>
<feature type="compositionally biased region" description="Low complexity" evidence="16">
    <location>
        <begin position="565"/>
        <end position="585"/>
    </location>
</feature>
<feature type="transmembrane region" description="Helical" evidence="15">
    <location>
        <begin position="948"/>
        <end position="969"/>
    </location>
</feature>
<dbReference type="SUPFAM" id="SSF81660">
    <property type="entry name" value="Metal cation-transporting ATPase, ATP-binding domain N"/>
    <property type="match status" value="1"/>
</dbReference>
<dbReference type="InterPro" id="IPR004014">
    <property type="entry name" value="ATPase_P-typ_cation-transptr_N"/>
</dbReference>
<feature type="transmembrane region" description="Helical" evidence="15">
    <location>
        <begin position="1064"/>
        <end position="1088"/>
    </location>
</feature>
<accession>A0A1X2IGP1</accession>
<feature type="transmembrane region" description="Helical" evidence="15">
    <location>
        <begin position="1094"/>
        <end position="1114"/>
    </location>
</feature>
<comment type="function">
    <text evidence="15">Catalyzes the hydrolysis of ATP coupled with the transport of calcium.</text>
</comment>
<evidence type="ECO:0000256" key="5">
    <source>
        <dbReference type="ARBA" id="ARBA00022723"/>
    </source>
</evidence>
<dbReference type="SFLD" id="SFLDF00027">
    <property type="entry name" value="p-type_atpase"/>
    <property type="match status" value="1"/>
</dbReference>
<keyword evidence="2 15" id="KW-0813">Transport</keyword>
<feature type="transmembrane region" description="Helical" evidence="15">
    <location>
        <begin position="141"/>
        <end position="158"/>
    </location>
</feature>
<dbReference type="SUPFAM" id="SSF81653">
    <property type="entry name" value="Calcium ATPase, transduction domain A"/>
    <property type="match status" value="1"/>
</dbReference>
<dbReference type="GO" id="GO:0005524">
    <property type="term" value="F:ATP binding"/>
    <property type="evidence" value="ECO:0007669"/>
    <property type="project" value="UniProtKB-KW"/>
</dbReference>
<dbReference type="SFLD" id="SFLDS00003">
    <property type="entry name" value="Haloacid_Dehalogenase"/>
    <property type="match status" value="1"/>
</dbReference>
<dbReference type="Gene3D" id="3.40.50.1000">
    <property type="entry name" value="HAD superfamily/HAD-like"/>
    <property type="match status" value="1"/>
</dbReference>
<evidence type="ECO:0000259" key="19">
    <source>
        <dbReference type="Pfam" id="PF00690"/>
    </source>
</evidence>
<dbReference type="PROSITE" id="PS00154">
    <property type="entry name" value="ATPASE_E1_E2"/>
    <property type="match status" value="1"/>
</dbReference>
<evidence type="ECO:0000256" key="3">
    <source>
        <dbReference type="ARBA" id="ARBA00022568"/>
    </source>
</evidence>
<dbReference type="NCBIfam" id="TIGR01517">
    <property type="entry name" value="ATPase-IIB_Ca"/>
    <property type="match status" value="1"/>
</dbReference>
<evidence type="ECO:0000259" key="18">
    <source>
        <dbReference type="Pfam" id="PF00689"/>
    </source>
</evidence>
<dbReference type="InterPro" id="IPR006408">
    <property type="entry name" value="P-type_ATPase_IIB"/>
</dbReference>
<dbReference type="PANTHER" id="PTHR24093:SF369">
    <property type="entry name" value="CALCIUM-TRANSPORTING ATPASE"/>
    <property type="match status" value="1"/>
</dbReference>
<evidence type="ECO:0000313" key="20">
    <source>
        <dbReference type="EMBL" id="ORZ16269.1"/>
    </source>
</evidence>
<evidence type="ECO:0000256" key="7">
    <source>
        <dbReference type="ARBA" id="ARBA00022837"/>
    </source>
</evidence>
<dbReference type="InterPro" id="IPR001757">
    <property type="entry name" value="P_typ_ATPase"/>
</dbReference>
<dbReference type="Pfam" id="PF00690">
    <property type="entry name" value="Cation_ATPase_N"/>
    <property type="match status" value="1"/>
</dbReference>
<dbReference type="InterPro" id="IPR044492">
    <property type="entry name" value="P_typ_ATPase_HD_dom"/>
</dbReference>
<feature type="compositionally biased region" description="Low complexity" evidence="16">
    <location>
        <begin position="307"/>
        <end position="320"/>
    </location>
</feature>
<keyword evidence="7 15" id="KW-0106">Calcium</keyword>
<keyword evidence="21" id="KW-1185">Reference proteome</keyword>
<dbReference type="Gene3D" id="2.70.150.10">
    <property type="entry name" value="Calcium-transporting ATPase, cytoplasmic transduction domain A"/>
    <property type="match status" value="1"/>
</dbReference>
<evidence type="ECO:0000259" key="17">
    <source>
        <dbReference type="Pfam" id="PF00122"/>
    </source>
</evidence>
<keyword evidence="8 15" id="KW-0067">ATP-binding</keyword>
<keyword evidence="5" id="KW-0479">Metal-binding</keyword>
<dbReference type="Gene3D" id="1.20.1110.10">
    <property type="entry name" value="Calcium-transporting ATPase, transmembrane domain"/>
    <property type="match status" value="3"/>
</dbReference>
<keyword evidence="13 15" id="KW-0472">Membrane</keyword>
<dbReference type="PRINTS" id="PR00120">
    <property type="entry name" value="HATPASE"/>
</dbReference>
<protein>
    <recommendedName>
        <fullName evidence="15">Calcium-transporting ATPase</fullName>
        <ecNumber evidence="15">7.2.2.10</ecNumber>
    </recommendedName>
</protein>
<dbReference type="InterPro" id="IPR018303">
    <property type="entry name" value="ATPase_P-typ_P_site"/>
</dbReference>
<feature type="transmembrane region" description="Helical" evidence="15">
    <location>
        <begin position="990"/>
        <end position="1013"/>
    </location>
</feature>
<dbReference type="Pfam" id="PF00702">
    <property type="entry name" value="Hydrolase"/>
    <property type="match status" value="1"/>
</dbReference>
<evidence type="ECO:0000256" key="14">
    <source>
        <dbReference type="ARBA" id="ARBA00048694"/>
    </source>
</evidence>
<feature type="region of interest" description="Disordered" evidence="16">
    <location>
        <begin position="556"/>
        <end position="590"/>
    </location>
</feature>
<evidence type="ECO:0000313" key="21">
    <source>
        <dbReference type="Proteomes" id="UP000193560"/>
    </source>
</evidence>
<dbReference type="InterPro" id="IPR023299">
    <property type="entry name" value="ATPase_P-typ_cyto_dom_N"/>
</dbReference>
<comment type="catalytic activity">
    <reaction evidence="14 15">
        <text>Ca(2+)(in) + ATP + H2O = Ca(2+)(out) + ADP + phosphate + H(+)</text>
        <dbReference type="Rhea" id="RHEA:18105"/>
        <dbReference type="ChEBI" id="CHEBI:15377"/>
        <dbReference type="ChEBI" id="CHEBI:15378"/>
        <dbReference type="ChEBI" id="CHEBI:29108"/>
        <dbReference type="ChEBI" id="CHEBI:30616"/>
        <dbReference type="ChEBI" id="CHEBI:43474"/>
        <dbReference type="ChEBI" id="CHEBI:456216"/>
        <dbReference type="EC" id="7.2.2.10"/>
    </reaction>
</comment>
<evidence type="ECO:0000256" key="8">
    <source>
        <dbReference type="ARBA" id="ARBA00022840"/>
    </source>
</evidence>
<comment type="similarity">
    <text evidence="15">Belongs to the cation transport ATPase (P-type) (TC 3.A.3) family.</text>
</comment>
<dbReference type="EMBL" id="MCGE01000011">
    <property type="protein sequence ID" value="ORZ16269.1"/>
    <property type="molecule type" value="Genomic_DNA"/>
</dbReference>
<dbReference type="GO" id="GO:0006874">
    <property type="term" value="P:intracellular calcium ion homeostasis"/>
    <property type="evidence" value="ECO:0007669"/>
    <property type="project" value="TreeGrafter"/>
</dbReference>
<evidence type="ECO:0000256" key="10">
    <source>
        <dbReference type="ARBA" id="ARBA00022967"/>
    </source>
</evidence>
<evidence type="ECO:0000256" key="6">
    <source>
        <dbReference type="ARBA" id="ARBA00022741"/>
    </source>
</evidence>
<feature type="transmembrane region" description="Helical" evidence="15">
    <location>
        <begin position="431"/>
        <end position="460"/>
    </location>
</feature>
<feature type="transmembrane region" description="Helical" evidence="15">
    <location>
        <begin position="925"/>
        <end position="942"/>
    </location>
</feature>
<dbReference type="PRINTS" id="PR00119">
    <property type="entry name" value="CATATPASE"/>
</dbReference>
<dbReference type="SFLD" id="SFLDG00002">
    <property type="entry name" value="C1.7:_P-type_atpase_like"/>
    <property type="match status" value="1"/>
</dbReference>
<name>A0A1X2IGP1_9FUNG</name>
<dbReference type="InterPro" id="IPR023214">
    <property type="entry name" value="HAD_sf"/>
</dbReference>
<keyword evidence="4 15" id="KW-0812">Transmembrane</keyword>
<keyword evidence="9" id="KW-0460">Magnesium</keyword>
<dbReference type="Gene3D" id="3.40.1110.10">
    <property type="entry name" value="Calcium-transporting ATPase, cytoplasmic domain N"/>
    <property type="match status" value="1"/>
</dbReference>
<evidence type="ECO:0000256" key="11">
    <source>
        <dbReference type="ARBA" id="ARBA00022989"/>
    </source>
</evidence>
<evidence type="ECO:0000256" key="2">
    <source>
        <dbReference type="ARBA" id="ARBA00022448"/>
    </source>
</evidence>
<keyword evidence="6 15" id="KW-0547">Nucleotide-binding</keyword>
<dbReference type="InterPro" id="IPR036412">
    <property type="entry name" value="HAD-like_sf"/>
</dbReference>
<reference evidence="20 21" key="1">
    <citation type="submission" date="2016-07" db="EMBL/GenBank/DDBJ databases">
        <title>Pervasive Adenine N6-methylation of Active Genes in Fungi.</title>
        <authorList>
            <consortium name="DOE Joint Genome Institute"/>
            <person name="Mondo S.J."/>
            <person name="Dannebaum R.O."/>
            <person name="Kuo R.C."/>
            <person name="Labutti K."/>
            <person name="Haridas S."/>
            <person name="Kuo A."/>
            <person name="Salamov A."/>
            <person name="Ahrendt S.R."/>
            <person name="Lipzen A."/>
            <person name="Sullivan W."/>
            <person name="Andreopoulos W.B."/>
            <person name="Clum A."/>
            <person name="Lindquist E."/>
            <person name="Daum C."/>
            <person name="Ramamoorthy G.K."/>
            <person name="Gryganskyi A."/>
            <person name="Culley D."/>
            <person name="Magnuson J.K."/>
            <person name="James T.Y."/>
            <person name="O'Malley M.A."/>
            <person name="Stajich J.E."/>
            <person name="Spatafora J.W."/>
            <person name="Visel A."/>
            <person name="Grigoriev I.V."/>
        </authorList>
    </citation>
    <scope>NUCLEOTIDE SEQUENCE [LARGE SCALE GENOMIC DNA]</scope>
    <source>
        <strain evidence="20 21">NRRL 1336</strain>
    </source>
</reference>
<dbReference type="FunFam" id="1.20.1110.10:FF:000039">
    <property type="entry name" value="Calcium-transporting ATPase"/>
    <property type="match status" value="1"/>
</dbReference>
<feature type="region of interest" description="Disordered" evidence="16">
    <location>
        <begin position="1"/>
        <end position="21"/>
    </location>
</feature>
<dbReference type="OrthoDB" id="3352408at2759"/>
<dbReference type="NCBIfam" id="TIGR01494">
    <property type="entry name" value="ATPase_P-type"/>
    <property type="match status" value="1"/>
</dbReference>
<dbReference type="InterPro" id="IPR006068">
    <property type="entry name" value="ATPase_P-typ_cation-transptr_C"/>
</dbReference>
<keyword evidence="3 15" id="KW-0109">Calcium transport</keyword>
<dbReference type="SUPFAM" id="SSF81665">
    <property type="entry name" value="Calcium ATPase, transmembrane domain M"/>
    <property type="match status" value="1"/>
</dbReference>
<feature type="transmembrane region" description="Helical" evidence="15">
    <location>
        <begin position="1025"/>
        <end position="1044"/>
    </location>
</feature>
<dbReference type="Pfam" id="PF13246">
    <property type="entry name" value="Cation_ATPase"/>
    <property type="match status" value="1"/>
</dbReference>
<sequence length="1174" mass="129680">MVYAPSHAPPQSITIDMNDAPHRDPSNPFTFTIQQLASLVDRKDIAYLQQLQGVEGLARGLHTSLTRGLAEQLLDSQHSLNDLETRRLSFYQQYEYKGTDTSSSILPTFAQRQHIFGSNTLPSIDSNSLWKLMWIAFQDKTLILLTISAMISLTVGIYEDMTMVELDANGNPLPGMKWVEGMAIIVAVVLVVVVGSVNDYQKEKQFRKLNAKKDDKHVSAIRDGQRCFLSINEIQVGDVLSLEPGDIIPADGVFIQGHNVKCDESSATGESDAVRKTGWQQHPIETTIIEEKQHRTPLLLPIDDDCSTSSSSSSHASNSSLPALTYPTPPPQRQPDPFLISGSKVLEGICTYLVTAVGCHSSHGRTLMALRVKSEVTPLQEKLNALAEDIAKLGVFAAGFLFMILSIRSIITYLNTDQQVSDPTQIISQLVHILITTITVVVVAVPEGLPLAVTLALAYATQKMLKENNLVRILAACETMGNATSICSDKTGTLTQNKMTVVAGTFGSSFRFRKEAPVYRTDLIELDLIRRRLPLPVRCFLNQAIAVNSTTYRLPNNNDDRCGTSNSSNNNNNSNNSSNNNNNNNGTLVGNKTETAMLNFSRDYLDSEPFECLRACWPVEQVYPFDSKIKAMGTVIRISSASGTSDEKSSRTVYRLHIKGAAELLLSRCSHLISMHDHSYGGSGYPVDANMDEKEATNRYDIKTRVMTEHNQIRMDKIIQTYGNNRLRTMAICYRDFDVWPGDWTLQDAIDAGELTMLGIVGIEDPLRPGAKQAVMECQNAGVCVRMVTGDNMVTAKSIARKCGIYRYGDLAMDGATFRKLSPELRTSLLPHLSVLARSSPEDKKLLVQALKAHGEIVAVTGDGTNDGPALKAADVGFSMQSGTEVANEASSIILMDDNFRSIVHAISWGRCVNDSVRKFLQFQLTVNITAVLLTIVSALTSSEQKSILTAVQLLWVNLIMDTFAALALATDPPTPKLLQRMPEPRSAPLINACMWKMILGQTIYQIAVMSSLLYTNALQIDDPATLQTIVFTTFVFCQIFNELNCRNIDNEFNIIKGIFSNRFFMVIFGICIIGQVLIVECGGSAFQTSPLTQSQWMFCVLLGFMSIPVGALIRMIPDTLFIWTQTGNVIQYQPMRPTWQQQQQQQQQHGSFSSTVYDFPPDDGDSGTYSLYG</sequence>
<organism evidence="20 21">
    <name type="scientific">Absidia repens</name>
    <dbReference type="NCBI Taxonomy" id="90262"/>
    <lineage>
        <taxon>Eukaryota</taxon>
        <taxon>Fungi</taxon>
        <taxon>Fungi incertae sedis</taxon>
        <taxon>Mucoromycota</taxon>
        <taxon>Mucoromycotina</taxon>
        <taxon>Mucoromycetes</taxon>
        <taxon>Mucorales</taxon>
        <taxon>Cunninghamellaceae</taxon>
        <taxon>Absidia</taxon>
    </lineage>
</organism>
<dbReference type="Pfam" id="PF00689">
    <property type="entry name" value="Cation_ATPase_C"/>
    <property type="match status" value="1"/>
</dbReference>
<dbReference type="SUPFAM" id="SSF56784">
    <property type="entry name" value="HAD-like"/>
    <property type="match status" value="1"/>
</dbReference>
<feature type="domain" description="P-type ATPase A" evidence="17">
    <location>
        <begin position="215"/>
        <end position="366"/>
    </location>
</feature>
<comment type="subcellular location">
    <subcellularLocation>
        <location evidence="1">Endomembrane system</location>
        <topology evidence="1">Multi-pass membrane protein</topology>
    </subcellularLocation>
    <subcellularLocation>
        <location evidence="15">Membrane</location>
        <topology evidence="15">Multi-pass membrane protein</topology>
    </subcellularLocation>
</comment>
<feature type="domain" description="Cation-transporting P-type ATPase C-terminal" evidence="18">
    <location>
        <begin position="947"/>
        <end position="1117"/>
    </location>
</feature>
<dbReference type="PANTHER" id="PTHR24093">
    <property type="entry name" value="CATION TRANSPORTING ATPASE"/>
    <property type="match status" value="1"/>
</dbReference>
<evidence type="ECO:0000256" key="9">
    <source>
        <dbReference type="ARBA" id="ARBA00022842"/>
    </source>
</evidence>
<feature type="transmembrane region" description="Helical" evidence="15">
    <location>
        <begin position="390"/>
        <end position="411"/>
    </location>
</feature>
<dbReference type="InterPro" id="IPR008250">
    <property type="entry name" value="ATPase_P-typ_transduc_dom_A_sf"/>
</dbReference>
<dbReference type="EC" id="7.2.2.10" evidence="15"/>
<dbReference type="GO" id="GO:0016887">
    <property type="term" value="F:ATP hydrolysis activity"/>
    <property type="evidence" value="ECO:0007669"/>
    <property type="project" value="InterPro"/>
</dbReference>
<feature type="transmembrane region" description="Helical" evidence="15">
    <location>
        <begin position="178"/>
        <end position="198"/>
    </location>
</feature>
<evidence type="ECO:0000256" key="12">
    <source>
        <dbReference type="ARBA" id="ARBA00023065"/>
    </source>
</evidence>
<keyword evidence="11 15" id="KW-1133">Transmembrane helix</keyword>
<feature type="domain" description="Cation-transporting P-type ATPase N-terminal" evidence="19">
    <location>
        <begin position="108"/>
        <end position="152"/>
    </location>
</feature>
<evidence type="ECO:0000256" key="13">
    <source>
        <dbReference type="ARBA" id="ARBA00023136"/>
    </source>
</evidence>
<dbReference type="AlphaFoldDB" id="A0A1X2IGP1"/>
<evidence type="ECO:0000256" key="4">
    <source>
        <dbReference type="ARBA" id="ARBA00022692"/>
    </source>
</evidence>
<evidence type="ECO:0000256" key="16">
    <source>
        <dbReference type="SAM" id="MobiDB-lite"/>
    </source>
</evidence>
<gene>
    <name evidence="20" type="ORF">BCR42DRAFT_351778</name>
</gene>
<keyword evidence="10" id="KW-1278">Translocase</keyword>
<keyword evidence="12 15" id="KW-0406">Ion transport</keyword>
<dbReference type="InterPro" id="IPR059000">
    <property type="entry name" value="ATPase_P-type_domA"/>
</dbReference>
<dbReference type="GO" id="GO:0005388">
    <property type="term" value="F:P-type calcium transporter activity"/>
    <property type="evidence" value="ECO:0007669"/>
    <property type="project" value="UniProtKB-EC"/>
</dbReference>
<evidence type="ECO:0000256" key="1">
    <source>
        <dbReference type="ARBA" id="ARBA00004127"/>
    </source>
</evidence>